<evidence type="ECO:0000256" key="3">
    <source>
        <dbReference type="ARBA" id="ARBA00023239"/>
    </source>
</evidence>
<dbReference type="EMBL" id="PUIV01000028">
    <property type="protein sequence ID" value="PWB93114.1"/>
    <property type="molecule type" value="Genomic_DNA"/>
</dbReference>
<evidence type="ECO:0000256" key="1">
    <source>
        <dbReference type="ARBA" id="ARBA00001554"/>
    </source>
</evidence>
<dbReference type="PANTHER" id="PTHR42805">
    <property type="entry name" value="PTERIN-4-ALPHA-CARBINOLAMINE DEHYDRATASE-RELATED"/>
    <property type="match status" value="1"/>
</dbReference>
<evidence type="ECO:0000313" key="6">
    <source>
        <dbReference type="Proteomes" id="UP000245137"/>
    </source>
</evidence>
<keyword evidence="6" id="KW-1185">Reference proteome</keyword>
<accession>A0A2U1SNC6</accession>
<dbReference type="GO" id="GO:0008124">
    <property type="term" value="F:4-alpha-hydroxytetrahydrobiopterin dehydratase activity"/>
    <property type="evidence" value="ECO:0007669"/>
    <property type="project" value="UniProtKB-UniRule"/>
</dbReference>
<dbReference type="Pfam" id="PF01329">
    <property type="entry name" value="Pterin_4a"/>
    <property type="match status" value="1"/>
</dbReference>
<dbReference type="InterPro" id="IPR036428">
    <property type="entry name" value="PCD_sf"/>
</dbReference>
<name>A0A2U1SNC6_METSR</name>
<sequence length="121" mass="13463">MPTTLAEKTCTPCRGGVPPLDHAKAEALLAEAPDWSLMDEARRIERGFRFGNFREAAEFVRQIGELAEAEGHHPDIAFGWGYATVSLQTKKIRGLHENDVIMATKIDRIFSRSRGLPAGRM</sequence>
<gene>
    <name evidence="5" type="ORF">C5689_14760</name>
</gene>
<dbReference type="AlphaFoldDB" id="A0A2U1SNC6"/>
<evidence type="ECO:0000256" key="2">
    <source>
        <dbReference type="ARBA" id="ARBA00006472"/>
    </source>
</evidence>
<dbReference type="SUPFAM" id="SSF55248">
    <property type="entry name" value="PCD-like"/>
    <property type="match status" value="1"/>
</dbReference>
<keyword evidence="3 4" id="KW-0456">Lyase</keyword>
<comment type="caution">
    <text evidence="5">The sequence shown here is derived from an EMBL/GenBank/DDBJ whole genome shotgun (WGS) entry which is preliminary data.</text>
</comment>
<dbReference type="Proteomes" id="UP000245137">
    <property type="component" value="Unassembled WGS sequence"/>
</dbReference>
<evidence type="ECO:0000256" key="4">
    <source>
        <dbReference type="HAMAP-Rule" id="MF_00434"/>
    </source>
</evidence>
<dbReference type="OrthoDB" id="9794987at2"/>
<protein>
    <recommendedName>
        <fullName evidence="4">Putative pterin-4-alpha-carbinolamine dehydratase</fullName>
        <shortName evidence="4">PHS</shortName>
        <ecNumber evidence="4">4.2.1.96</ecNumber>
    </recommendedName>
    <alternativeName>
        <fullName evidence="4">4-alpha-hydroxy-tetrahydropterin dehydratase</fullName>
    </alternativeName>
    <alternativeName>
        <fullName evidence="4">Pterin carbinolamine dehydratase</fullName>
        <shortName evidence="4">PCD</shortName>
    </alternativeName>
</protein>
<dbReference type="RefSeq" id="WP_108918023.1">
    <property type="nucleotide sequence ID" value="NZ_BGJY01000014.1"/>
</dbReference>
<dbReference type="PANTHER" id="PTHR42805:SF1">
    <property type="entry name" value="PTERIN-4-ALPHA-CARBINOLAMINE DEHYDRATASE-RELATED"/>
    <property type="match status" value="1"/>
</dbReference>
<reference evidence="5 6" key="1">
    <citation type="journal article" date="2018" name="Appl. Microbiol. Biotechnol.">
        <title>Co-cultivation of the strictly anaerobic methanogen Methanosarcina barkeri with aerobic methanotrophs in an oxygen-limited membrane bioreactor.</title>
        <authorList>
            <person name="In 't Zandt M.H."/>
            <person name="van den Bosch T.J.M."/>
            <person name="Rijkers R."/>
            <person name="van Kessel M.A.H.J."/>
            <person name="Jetten M.S.M."/>
            <person name="Welte C.U."/>
        </authorList>
    </citation>
    <scope>NUCLEOTIDE SEQUENCE [LARGE SCALE GENOMIC DNA]</scope>
    <source>
        <strain evidence="5 6">DSM 17706</strain>
    </source>
</reference>
<comment type="catalytic activity">
    <reaction evidence="1 4">
        <text>(4aS,6R)-4a-hydroxy-L-erythro-5,6,7,8-tetrahydrobiopterin = (6R)-L-erythro-6,7-dihydrobiopterin + H2O</text>
        <dbReference type="Rhea" id="RHEA:11920"/>
        <dbReference type="ChEBI" id="CHEBI:15377"/>
        <dbReference type="ChEBI" id="CHEBI:15642"/>
        <dbReference type="ChEBI" id="CHEBI:43120"/>
        <dbReference type="EC" id="4.2.1.96"/>
    </reaction>
</comment>
<evidence type="ECO:0000313" key="5">
    <source>
        <dbReference type="EMBL" id="PWB93114.1"/>
    </source>
</evidence>
<dbReference type="InterPro" id="IPR050376">
    <property type="entry name" value="Pterin-4-alpha-carb_dehyd"/>
</dbReference>
<dbReference type="HAMAP" id="MF_00434">
    <property type="entry name" value="Pterin_4_alpha"/>
    <property type="match status" value="1"/>
</dbReference>
<organism evidence="5 6">
    <name type="scientific">Methylosinus sporium</name>
    <dbReference type="NCBI Taxonomy" id="428"/>
    <lineage>
        <taxon>Bacteria</taxon>
        <taxon>Pseudomonadati</taxon>
        <taxon>Pseudomonadota</taxon>
        <taxon>Alphaproteobacteria</taxon>
        <taxon>Hyphomicrobiales</taxon>
        <taxon>Methylocystaceae</taxon>
        <taxon>Methylosinus</taxon>
    </lineage>
</organism>
<comment type="similarity">
    <text evidence="2 4">Belongs to the pterin-4-alpha-carbinolamine dehydratase family.</text>
</comment>
<dbReference type="InterPro" id="IPR001533">
    <property type="entry name" value="Pterin_deHydtase"/>
</dbReference>
<dbReference type="EC" id="4.2.1.96" evidence="4"/>
<proteinExistence type="inferred from homology"/>
<dbReference type="Gene3D" id="3.30.1360.20">
    <property type="entry name" value="Transcriptional coactivator/pterin dehydratase"/>
    <property type="match status" value="1"/>
</dbReference>
<dbReference type="CDD" id="cd00913">
    <property type="entry name" value="PCD_DCoH_subfamily_a"/>
    <property type="match status" value="1"/>
</dbReference>
<dbReference type="GO" id="GO:0006729">
    <property type="term" value="P:tetrahydrobiopterin biosynthetic process"/>
    <property type="evidence" value="ECO:0007669"/>
    <property type="project" value="InterPro"/>
</dbReference>